<comment type="caution">
    <text evidence="2">The sequence shown here is derived from an EMBL/GenBank/DDBJ whole genome shotgun (WGS) entry which is preliminary data.</text>
</comment>
<evidence type="ECO:0000313" key="2">
    <source>
        <dbReference type="EMBL" id="CAG7719154.1"/>
    </source>
</evidence>
<dbReference type="PANTHER" id="PTHR13132">
    <property type="entry name" value="ALPHA- 1,6 -FUCOSYLTRANSFERASE"/>
    <property type="match status" value="1"/>
</dbReference>
<dbReference type="AlphaFoldDB" id="A0A8J2K3E3"/>
<feature type="domain" description="Alpha-(1,6)-fucosyltransferase N- and catalytic" evidence="1">
    <location>
        <begin position="81"/>
        <end position="146"/>
    </location>
</feature>
<reference evidence="2" key="1">
    <citation type="submission" date="2021-06" db="EMBL/GenBank/DDBJ databases">
        <authorList>
            <person name="Hodson N. C."/>
            <person name="Mongue J. A."/>
            <person name="Jaron S. K."/>
        </authorList>
    </citation>
    <scope>NUCLEOTIDE SEQUENCE</scope>
</reference>
<organism evidence="2 3">
    <name type="scientific">Allacma fusca</name>
    <dbReference type="NCBI Taxonomy" id="39272"/>
    <lineage>
        <taxon>Eukaryota</taxon>
        <taxon>Metazoa</taxon>
        <taxon>Ecdysozoa</taxon>
        <taxon>Arthropoda</taxon>
        <taxon>Hexapoda</taxon>
        <taxon>Collembola</taxon>
        <taxon>Symphypleona</taxon>
        <taxon>Sminthuridae</taxon>
        <taxon>Allacma</taxon>
    </lineage>
</organism>
<dbReference type="EMBL" id="CAJVCH010059063">
    <property type="protein sequence ID" value="CAG7719154.1"/>
    <property type="molecule type" value="Genomic_DNA"/>
</dbReference>
<accession>A0A8J2K3E3</accession>
<feature type="domain" description="Alpha-(1,6)-fucosyltransferase N- and catalytic" evidence="1">
    <location>
        <begin position="169"/>
        <end position="250"/>
    </location>
</feature>
<dbReference type="GO" id="GO:0046921">
    <property type="term" value="F:alpha-(1-&gt;6)-fucosyltransferase activity"/>
    <property type="evidence" value="ECO:0007669"/>
    <property type="project" value="TreeGrafter"/>
</dbReference>
<dbReference type="OrthoDB" id="2014825at2759"/>
<sequence>MICKFSRVPETLKTLPKLQEERVSQREFNCTPDWMFYRISQSVNQSNPFQQERFWYDLVVNQKKNVLNQLPSHILQSHGCFWLTQTQIFNEGSSDRQVESLSEIMQSQLEEVLDDVDCSDRLTLNCGHYTDCGFGCQLHHRAFCALAVPSLRFPKLCSNNSCVTDHKNFAFDASRPVFGVQARRTDKTTEAKKSFHATDEYIHIFEVFFKILENHQDPKTVFIASDDHTFLADIRKSYKLPRFIFPGEMQLRNLWVVIQRMPNDS</sequence>
<gene>
    <name evidence="2" type="ORF">AFUS01_LOCUS8495</name>
</gene>
<protein>
    <recommendedName>
        <fullName evidence="1">Alpha-(1,6)-fucosyltransferase N- and catalytic domain-containing protein</fullName>
    </recommendedName>
</protein>
<dbReference type="PANTHER" id="PTHR13132:SF29">
    <property type="entry name" value="ALPHA-(1,6)-FUCOSYLTRANSFERASE"/>
    <property type="match status" value="1"/>
</dbReference>
<dbReference type="GO" id="GO:0006487">
    <property type="term" value="P:protein N-linked glycosylation"/>
    <property type="evidence" value="ECO:0007669"/>
    <property type="project" value="TreeGrafter"/>
</dbReference>
<dbReference type="InterPro" id="IPR045573">
    <property type="entry name" value="Fut8_N_cat"/>
</dbReference>
<keyword evidence="3" id="KW-1185">Reference proteome</keyword>
<name>A0A8J2K3E3_9HEXA</name>
<evidence type="ECO:0000313" key="3">
    <source>
        <dbReference type="Proteomes" id="UP000708208"/>
    </source>
</evidence>
<proteinExistence type="predicted"/>
<dbReference type="Pfam" id="PF19745">
    <property type="entry name" value="FUT8_N_cat"/>
    <property type="match status" value="2"/>
</dbReference>
<evidence type="ECO:0000259" key="1">
    <source>
        <dbReference type="Pfam" id="PF19745"/>
    </source>
</evidence>
<dbReference type="Proteomes" id="UP000708208">
    <property type="component" value="Unassembled WGS sequence"/>
</dbReference>